<keyword evidence="3" id="KW-1185">Reference proteome</keyword>
<sequence length="521" mass="56679">MSESSPPSSPLSSPPNSPILPPVPPKEPLDYPIPAESELPIIPQHDQDDAATVPTEPEQPAIPSPTDVTSDEPIPGPSSEDQAETLVDTIETDTEDSEAPSEEPSLPATPSPATDVTREERDTGAITTPSSEGQAGLLKLTRPPPASAARAILNRRDEQLRRRGADRPRSGAGPWYVSSPLRYPIETNTQDPEARSEEASQPAKPSPTTNITRAARIPSPARPVIIILSPIPDDVPGDSMAWRPFTSEMLAAILLFRLPDKFRETVENLSWAGKEAWKGAMFYFRDALRTHFSHDPGRAAATEHYAIKAAVARALATAQEVAARRRVKFEHPNPPFTISQAYLGREPKVMIPTVTIQAYLAAEEVFVRALEPVDATVDFRLEARAAGAMAAENGARTHALYHAFLESIKEERLAQGVPIGDWPTPAAKQIAGLRVTIFLKSIESTTPSSASTSPDHTPDPDVMAAPGPSTHSQQQSQGLGTVTDPALLKRTREQSAEEEDEEPQEKRPKKLNLQELRPRWQ</sequence>
<feature type="region of interest" description="Disordered" evidence="1">
    <location>
        <begin position="445"/>
        <end position="521"/>
    </location>
</feature>
<feature type="compositionally biased region" description="Basic and acidic residues" evidence="1">
    <location>
        <begin position="154"/>
        <end position="169"/>
    </location>
</feature>
<dbReference type="EMBL" id="MU864433">
    <property type="protein sequence ID" value="KAK4186044.1"/>
    <property type="molecule type" value="Genomic_DNA"/>
</dbReference>
<name>A0AAN6WQ78_9PEZI</name>
<proteinExistence type="predicted"/>
<evidence type="ECO:0000256" key="1">
    <source>
        <dbReference type="SAM" id="MobiDB-lite"/>
    </source>
</evidence>
<comment type="caution">
    <text evidence="2">The sequence shown here is derived from an EMBL/GenBank/DDBJ whole genome shotgun (WGS) entry which is preliminary data.</text>
</comment>
<feature type="compositionally biased region" description="Polar residues" evidence="1">
    <location>
        <begin position="469"/>
        <end position="480"/>
    </location>
</feature>
<feature type="region of interest" description="Disordered" evidence="1">
    <location>
        <begin position="1"/>
        <end position="215"/>
    </location>
</feature>
<organism evidence="2 3">
    <name type="scientific">Podospora australis</name>
    <dbReference type="NCBI Taxonomy" id="1536484"/>
    <lineage>
        <taxon>Eukaryota</taxon>
        <taxon>Fungi</taxon>
        <taxon>Dikarya</taxon>
        <taxon>Ascomycota</taxon>
        <taxon>Pezizomycotina</taxon>
        <taxon>Sordariomycetes</taxon>
        <taxon>Sordariomycetidae</taxon>
        <taxon>Sordariales</taxon>
        <taxon>Podosporaceae</taxon>
        <taxon>Podospora</taxon>
    </lineage>
</organism>
<dbReference type="Proteomes" id="UP001302126">
    <property type="component" value="Unassembled WGS sequence"/>
</dbReference>
<dbReference type="AlphaFoldDB" id="A0AAN6WQ78"/>
<protein>
    <submittedName>
        <fullName evidence="2">Uncharacterized protein</fullName>
    </submittedName>
</protein>
<reference evidence="2" key="1">
    <citation type="journal article" date="2023" name="Mol. Phylogenet. Evol.">
        <title>Genome-scale phylogeny and comparative genomics of the fungal order Sordariales.</title>
        <authorList>
            <person name="Hensen N."/>
            <person name="Bonometti L."/>
            <person name="Westerberg I."/>
            <person name="Brannstrom I.O."/>
            <person name="Guillou S."/>
            <person name="Cros-Aarteil S."/>
            <person name="Calhoun S."/>
            <person name="Haridas S."/>
            <person name="Kuo A."/>
            <person name="Mondo S."/>
            <person name="Pangilinan J."/>
            <person name="Riley R."/>
            <person name="LaButti K."/>
            <person name="Andreopoulos B."/>
            <person name="Lipzen A."/>
            <person name="Chen C."/>
            <person name="Yan M."/>
            <person name="Daum C."/>
            <person name="Ng V."/>
            <person name="Clum A."/>
            <person name="Steindorff A."/>
            <person name="Ohm R.A."/>
            <person name="Martin F."/>
            <person name="Silar P."/>
            <person name="Natvig D.O."/>
            <person name="Lalanne C."/>
            <person name="Gautier V."/>
            <person name="Ament-Velasquez S.L."/>
            <person name="Kruys A."/>
            <person name="Hutchinson M.I."/>
            <person name="Powell A.J."/>
            <person name="Barry K."/>
            <person name="Miller A.N."/>
            <person name="Grigoriev I.V."/>
            <person name="Debuchy R."/>
            <person name="Gladieux P."/>
            <person name="Hiltunen Thoren M."/>
            <person name="Johannesson H."/>
        </authorList>
    </citation>
    <scope>NUCLEOTIDE SEQUENCE</scope>
    <source>
        <strain evidence="2">PSN309</strain>
    </source>
</reference>
<feature type="compositionally biased region" description="Low complexity" evidence="1">
    <location>
        <begin position="445"/>
        <end position="455"/>
    </location>
</feature>
<feature type="compositionally biased region" description="Acidic residues" evidence="1">
    <location>
        <begin position="90"/>
        <end position="101"/>
    </location>
</feature>
<reference evidence="2" key="2">
    <citation type="submission" date="2023-05" db="EMBL/GenBank/DDBJ databases">
        <authorList>
            <consortium name="Lawrence Berkeley National Laboratory"/>
            <person name="Steindorff A."/>
            <person name="Hensen N."/>
            <person name="Bonometti L."/>
            <person name="Westerberg I."/>
            <person name="Brannstrom I.O."/>
            <person name="Guillou S."/>
            <person name="Cros-Aarteil S."/>
            <person name="Calhoun S."/>
            <person name="Haridas S."/>
            <person name="Kuo A."/>
            <person name="Mondo S."/>
            <person name="Pangilinan J."/>
            <person name="Riley R."/>
            <person name="Labutti K."/>
            <person name="Andreopoulos B."/>
            <person name="Lipzen A."/>
            <person name="Chen C."/>
            <person name="Yanf M."/>
            <person name="Daum C."/>
            <person name="Ng V."/>
            <person name="Clum A."/>
            <person name="Ohm R."/>
            <person name="Martin F."/>
            <person name="Silar P."/>
            <person name="Natvig D."/>
            <person name="Lalanne C."/>
            <person name="Gautier V."/>
            <person name="Ament-Velasquez S.L."/>
            <person name="Kruys A."/>
            <person name="Hutchinson M.I."/>
            <person name="Powell A.J."/>
            <person name="Barry K."/>
            <person name="Miller A.N."/>
            <person name="Grigoriev I.V."/>
            <person name="Debuchy R."/>
            <person name="Gladieux P."/>
            <person name="Thoren M.H."/>
            <person name="Johannesson H."/>
        </authorList>
    </citation>
    <scope>NUCLEOTIDE SEQUENCE</scope>
    <source>
        <strain evidence="2">PSN309</strain>
    </source>
</reference>
<accession>A0AAN6WQ78</accession>
<feature type="compositionally biased region" description="Pro residues" evidence="1">
    <location>
        <begin position="7"/>
        <end position="26"/>
    </location>
</feature>
<gene>
    <name evidence="2" type="ORF">QBC35DRAFT_465048</name>
</gene>
<evidence type="ECO:0000313" key="2">
    <source>
        <dbReference type="EMBL" id="KAK4186044.1"/>
    </source>
</evidence>
<evidence type="ECO:0000313" key="3">
    <source>
        <dbReference type="Proteomes" id="UP001302126"/>
    </source>
</evidence>